<protein>
    <submittedName>
        <fullName evidence="2">Uncharacterized protein</fullName>
    </submittedName>
</protein>
<proteinExistence type="predicted"/>
<dbReference type="AlphaFoldDB" id="A0A914YYN7"/>
<organism evidence="1 2">
    <name type="scientific">Panagrolaimus superbus</name>
    <dbReference type="NCBI Taxonomy" id="310955"/>
    <lineage>
        <taxon>Eukaryota</taxon>
        <taxon>Metazoa</taxon>
        <taxon>Ecdysozoa</taxon>
        <taxon>Nematoda</taxon>
        <taxon>Chromadorea</taxon>
        <taxon>Rhabditida</taxon>
        <taxon>Tylenchina</taxon>
        <taxon>Panagrolaimomorpha</taxon>
        <taxon>Panagrolaimoidea</taxon>
        <taxon>Panagrolaimidae</taxon>
        <taxon>Panagrolaimus</taxon>
    </lineage>
</organism>
<dbReference type="WBParaSite" id="PSU_v2.g3159.t1">
    <property type="protein sequence ID" value="PSU_v2.g3159.t1"/>
    <property type="gene ID" value="PSU_v2.g3159"/>
</dbReference>
<keyword evidence="1" id="KW-1185">Reference proteome</keyword>
<reference evidence="2" key="1">
    <citation type="submission" date="2022-11" db="UniProtKB">
        <authorList>
            <consortium name="WormBaseParasite"/>
        </authorList>
    </citation>
    <scope>IDENTIFICATION</scope>
</reference>
<evidence type="ECO:0000313" key="2">
    <source>
        <dbReference type="WBParaSite" id="PSU_v2.g3159.t1"/>
    </source>
</evidence>
<evidence type="ECO:0000313" key="1">
    <source>
        <dbReference type="Proteomes" id="UP000887577"/>
    </source>
</evidence>
<sequence>MSMQMYQQRQQSDILVDGEIRDSLKLVEEYCPTENHDEDIREIQSAIVQQLNQNRHLNAIQQNEEVKSLLEALEPETRQKYQLWISELQELEKERVKKLKEMMLQLSPEGQQNFAKILFIQQSETLSQDQKIKRLNEVTAEMPKHVKEELSEQVKHQEVLKKFLQSRSY</sequence>
<accession>A0A914YYN7</accession>
<dbReference type="Proteomes" id="UP000887577">
    <property type="component" value="Unplaced"/>
</dbReference>
<name>A0A914YYN7_9BILA</name>